<protein>
    <submittedName>
        <fullName evidence="1">Uncharacterized protein</fullName>
    </submittedName>
</protein>
<dbReference type="Proteomes" id="UP000198711">
    <property type="component" value="Unassembled WGS sequence"/>
</dbReference>
<organism evidence="1 2">
    <name type="scientific">Hydrobacter penzbergensis</name>
    <dbReference type="NCBI Taxonomy" id="1235997"/>
    <lineage>
        <taxon>Bacteria</taxon>
        <taxon>Pseudomonadati</taxon>
        <taxon>Bacteroidota</taxon>
        <taxon>Chitinophagia</taxon>
        <taxon>Chitinophagales</taxon>
        <taxon>Chitinophagaceae</taxon>
        <taxon>Hydrobacter</taxon>
    </lineage>
</organism>
<name>A0A8X8LEN5_9BACT</name>
<keyword evidence="2" id="KW-1185">Reference proteome</keyword>
<evidence type="ECO:0000313" key="1">
    <source>
        <dbReference type="EMBL" id="SDX32881.1"/>
    </source>
</evidence>
<dbReference type="RefSeq" id="WP_092725463.1">
    <property type="nucleotide sequence ID" value="NZ_FNNO01000013.1"/>
</dbReference>
<dbReference type="EMBL" id="FNNO01000013">
    <property type="protein sequence ID" value="SDX32881.1"/>
    <property type="molecule type" value="Genomic_DNA"/>
</dbReference>
<dbReference type="SUPFAM" id="SSF56399">
    <property type="entry name" value="ADP-ribosylation"/>
    <property type="match status" value="1"/>
</dbReference>
<reference evidence="1 2" key="1">
    <citation type="submission" date="2016-10" db="EMBL/GenBank/DDBJ databases">
        <authorList>
            <person name="Varghese N."/>
            <person name="Submissions S."/>
        </authorList>
    </citation>
    <scope>NUCLEOTIDE SEQUENCE [LARGE SCALE GENOMIC DNA]</scope>
    <source>
        <strain evidence="1 2">DSM 25353</strain>
    </source>
</reference>
<dbReference type="AlphaFoldDB" id="A0A8X8LEN5"/>
<evidence type="ECO:0000313" key="2">
    <source>
        <dbReference type="Proteomes" id="UP000198711"/>
    </source>
</evidence>
<accession>A0A8X8LEN5</accession>
<gene>
    <name evidence="1" type="ORF">SAMN05444410_11378</name>
</gene>
<comment type="caution">
    <text evidence="1">The sequence shown here is derived from an EMBL/GenBank/DDBJ whole genome shotgun (WGS) entry which is preliminary data.</text>
</comment>
<sequence>MYYSRPGLIIAFHGCEAAIRNKLLSNPDFIKKSEKPYDWLGHDMYFWENNIDRALEWAKDKKRRGEIDTPAVIGAVLDLGYCFDLSDSRFISMIKGSYSLLAQTYKDVGETLPQNRDIKTDHHKDKILRELDCKVIEFMHDQITNWVATDIQLKGYSKYRIFDSARGVFTEGGPAYTGAGIAEKTHIQLSIRNPNCIKGFFLPRQEIDFLKSSLPKN</sequence>
<proteinExistence type="predicted"/>